<comment type="caution">
    <text evidence="1">The sequence shown here is derived from an EMBL/GenBank/DDBJ whole genome shotgun (WGS) entry which is preliminary data.</text>
</comment>
<proteinExistence type="predicted"/>
<dbReference type="EMBL" id="PYXZ01000012">
    <property type="protein sequence ID" value="PUA79114.1"/>
    <property type="molecule type" value="Genomic_DNA"/>
</dbReference>
<dbReference type="PRINTS" id="PR00379">
    <property type="entry name" value="INTEIN"/>
</dbReference>
<dbReference type="OrthoDB" id="3366805at2"/>
<evidence type="ECO:0000313" key="1">
    <source>
        <dbReference type="EMBL" id="PUA79114.1"/>
    </source>
</evidence>
<dbReference type="Proteomes" id="UP000244867">
    <property type="component" value="Unassembled WGS sequence"/>
</dbReference>
<name>A0A2R7YSA4_9ACTN</name>
<dbReference type="InterPro" id="IPR006142">
    <property type="entry name" value="INTEIN"/>
</dbReference>
<organism evidence="1 2">
    <name type="scientific">Nocardioides currus</name>
    <dbReference type="NCBI Taxonomy" id="2133958"/>
    <lineage>
        <taxon>Bacteria</taxon>
        <taxon>Bacillati</taxon>
        <taxon>Actinomycetota</taxon>
        <taxon>Actinomycetes</taxon>
        <taxon>Propionibacteriales</taxon>
        <taxon>Nocardioidaceae</taxon>
        <taxon>Nocardioides</taxon>
    </lineage>
</organism>
<dbReference type="InterPro" id="IPR027434">
    <property type="entry name" value="Homing_endonucl"/>
</dbReference>
<reference evidence="1 2" key="1">
    <citation type="submission" date="2018-03" db="EMBL/GenBank/DDBJ databases">
        <authorList>
            <person name="Keele B.F."/>
        </authorList>
    </citation>
    <scope>NUCLEOTIDE SEQUENCE [LARGE SCALE GENOMIC DNA]</scope>
    <source>
        <strain evidence="1 2">IB-3</strain>
    </source>
</reference>
<gene>
    <name evidence="1" type="ORF">C7S10_20440</name>
</gene>
<dbReference type="GO" id="GO:0016539">
    <property type="term" value="P:intein-mediated protein splicing"/>
    <property type="evidence" value="ECO:0007669"/>
    <property type="project" value="InterPro"/>
</dbReference>
<dbReference type="Gene3D" id="3.10.28.10">
    <property type="entry name" value="Homing endonucleases"/>
    <property type="match status" value="1"/>
</dbReference>
<dbReference type="AlphaFoldDB" id="A0A2R7YSA4"/>
<sequence>MPHVRPQSVVDSALACSDAGMNDSDNARRHGVAVKTIRRWRRLYQRRGQERGQQHLAPPCPRCEDGPLDRVAYAELLGWYLGDGYVSQGRRQVYNLHVYNDQQYARLNQHVLELMSAVKPGSRPHVRHVPGCVVSTVGWKHWPCLFPQHGAGRKHERPIVLEDWQAEIVRAFPSHFLRGLFHSDGARVANWATRVVAGERRRYDYPRWQFSNRSDDILALCGWALDLVGVAWRRSGPWTVSVSRREAVADLDALIGPKS</sequence>
<keyword evidence="2" id="KW-1185">Reference proteome</keyword>
<evidence type="ECO:0000313" key="2">
    <source>
        <dbReference type="Proteomes" id="UP000244867"/>
    </source>
</evidence>
<accession>A0A2R7YSA4</accession>
<protein>
    <submittedName>
        <fullName evidence="1">Transcriptional regulator</fullName>
    </submittedName>
</protein>